<protein>
    <recommendedName>
        <fullName evidence="7">T-complex protein 1 subunit epsilon</fullName>
    </recommendedName>
</protein>
<dbReference type="Gene3D" id="3.50.7.10">
    <property type="entry name" value="GroEL"/>
    <property type="match status" value="1"/>
</dbReference>
<dbReference type="GO" id="GO:0005524">
    <property type="term" value="F:ATP binding"/>
    <property type="evidence" value="ECO:0007669"/>
    <property type="project" value="UniProtKB-KW"/>
</dbReference>
<comment type="similarity">
    <text evidence="1">Belongs to the TCP-1 chaperonin family.</text>
</comment>
<dbReference type="Pfam" id="PF00118">
    <property type="entry name" value="Cpn60_TCP1"/>
    <property type="match status" value="2"/>
</dbReference>
<dbReference type="Proteomes" id="UP000823749">
    <property type="component" value="Chromosome 12"/>
</dbReference>
<accession>A0AAV6I2Q5</accession>
<dbReference type="InterPro" id="IPR027410">
    <property type="entry name" value="TCP-1-like_intermed_sf"/>
</dbReference>
<dbReference type="AlphaFoldDB" id="A0AAV6I2Q5"/>
<organism evidence="5 6">
    <name type="scientific">Rhododendron griersonianum</name>
    <dbReference type="NCBI Taxonomy" id="479676"/>
    <lineage>
        <taxon>Eukaryota</taxon>
        <taxon>Viridiplantae</taxon>
        <taxon>Streptophyta</taxon>
        <taxon>Embryophyta</taxon>
        <taxon>Tracheophyta</taxon>
        <taxon>Spermatophyta</taxon>
        <taxon>Magnoliopsida</taxon>
        <taxon>eudicotyledons</taxon>
        <taxon>Gunneridae</taxon>
        <taxon>Pentapetalae</taxon>
        <taxon>asterids</taxon>
        <taxon>Ericales</taxon>
        <taxon>Ericaceae</taxon>
        <taxon>Ericoideae</taxon>
        <taxon>Rhodoreae</taxon>
        <taxon>Rhododendron</taxon>
    </lineage>
</organism>
<dbReference type="InterPro" id="IPR027409">
    <property type="entry name" value="GroEL-like_apical_dom_sf"/>
</dbReference>
<dbReference type="SUPFAM" id="SSF48592">
    <property type="entry name" value="GroEL equatorial domain-like"/>
    <property type="match status" value="1"/>
</dbReference>
<dbReference type="EMBL" id="JACTNZ010000012">
    <property type="protein sequence ID" value="KAG5521960.1"/>
    <property type="molecule type" value="Genomic_DNA"/>
</dbReference>
<keyword evidence="6" id="KW-1185">Reference proteome</keyword>
<evidence type="ECO:0000256" key="3">
    <source>
        <dbReference type="ARBA" id="ARBA00022840"/>
    </source>
</evidence>
<dbReference type="InterPro" id="IPR027413">
    <property type="entry name" value="GROEL-like_equatorial_sf"/>
</dbReference>
<evidence type="ECO:0000256" key="2">
    <source>
        <dbReference type="ARBA" id="ARBA00022741"/>
    </source>
</evidence>
<dbReference type="FunFam" id="1.10.560.10:FF:000049">
    <property type="entry name" value="T-complex protein 1 subunitTheta, putative"/>
    <property type="match status" value="1"/>
</dbReference>
<dbReference type="PANTHER" id="PTHR11353">
    <property type="entry name" value="CHAPERONIN"/>
    <property type="match status" value="1"/>
</dbReference>
<evidence type="ECO:0000256" key="1">
    <source>
        <dbReference type="ARBA" id="ARBA00008020"/>
    </source>
</evidence>
<evidence type="ECO:0000313" key="6">
    <source>
        <dbReference type="Proteomes" id="UP000823749"/>
    </source>
</evidence>
<proteinExistence type="inferred from homology"/>
<name>A0AAV6I2Q5_9ERIC</name>
<keyword evidence="2" id="KW-0547">Nucleotide-binding</keyword>
<dbReference type="Gene3D" id="3.30.260.10">
    <property type="entry name" value="TCP-1-like chaperonin intermediate domain"/>
    <property type="match status" value="2"/>
</dbReference>
<dbReference type="SUPFAM" id="SSF52029">
    <property type="entry name" value="GroEL apical domain-like"/>
    <property type="match status" value="1"/>
</dbReference>
<keyword evidence="3" id="KW-0067">ATP-binding</keyword>
<reference evidence="5" key="1">
    <citation type="submission" date="2020-08" db="EMBL/GenBank/DDBJ databases">
        <title>Plant Genome Project.</title>
        <authorList>
            <person name="Zhang R.-G."/>
        </authorList>
    </citation>
    <scope>NUCLEOTIDE SEQUENCE</scope>
    <source>
        <strain evidence="5">WSP0</strain>
        <tissue evidence="5">Leaf</tissue>
    </source>
</reference>
<keyword evidence="4" id="KW-0143">Chaperone</keyword>
<dbReference type="SUPFAM" id="SSF54849">
    <property type="entry name" value="GroEL-intermediate domain like"/>
    <property type="match status" value="1"/>
</dbReference>
<gene>
    <name evidence="5" type="ORF">RHGRI_034247</name>
</gene>
<dbReference type="InterPro" id="IPR002423">
    <property type="entry name" value="Cpn60/GroEL/TCP-1"/>
</dbReference>
<evidence type="ECO:0000313" key="5">
    <source>
        <dbReference type="EMBL" id="KAG5521960.1"/>
    </source>
</evidence>
<dbReference type="InterPro" id="IPR017998">
    <property type="entry name" value="Chaperone_TCP-1"/>
</dbReference>
<evidence type="ECO:0008006" key="7">
    <source>
        <dbReference type="Google" id="ProtNLM"/>
    </source>
</evidence>
<sequence>MTVEHLERITTKFEFSAANVDPLVQTCMTTLSSKIVNSCKCSLAEIAVNSVVAVADLKRRDVNLELIKVEGKVGGKLEDTELIKGIIVDKNMSHPQMPKHIDDAKIAILTCPFEPPKPKHKVDIDTVEKFQNLHEQEQKYFGSKTPKNERKNERGDLGRLGLANSVPQLPSSSNVSVVNNGVSSDTDSEVGLLEVLEGVVSSNKGGDALPQQLKAVDAVEVGASATNTHAVSSSINTSENLADALRAGFTPAENVHNPDILSAAAMAACSESEPVQVEDFTAVYCCFLLFTASRMAILHSLQLADAAPLCCCVLRGLERFGGRIVPRFQELTPEKLGKIDALGNNMMIEKTKQSIHDALCVAWNLIRNNSIVYGSGAAEISCSLAVEAAADRHPGIEQDAIRAFADVLDSIPMALAENSGLQLQPIETLSAVKSQQIKENNPCCGIDCNDVGTNDMREQTIFETLIGKQQQILLATQVVKMILKIDNVISPSEH</sequence>
<dbReference type="Gene3D" id="1.10.560.10">
    <property type="entry name" value="GroEL-like equatorial domain"/>
    <property type="match status" value="1"/>
</dbReference>
<dbReference type="GO" id="GO:0140662">
    <property type="term" value="F:ATP-dependent protein folding chaperone"/>
    <property type="evidence" value="ECO:0007669"/>
    <property type="project" value="InterPro"/>
</dbReference>
<evidence type="ECO:0000256" key="4">
    <source>
        <dbReference type="ARBA" id="ARBA00023186"/>
    </source>
</evidence>
<comment type="caution">
    <text evidence="5">The sequence shown here is derived from an EMBL/GenBank/DDBJ whole genome shotgun (WGS) entry which is preliminary data.</text>
</comment>